<keyword evidence="7" id="KW-0496">Mitochondrion</keyword>
<dbReference type="GO" id="GO:0097345">
    <property type="term" value="P:mitochondrial outer membrane permeabilization"/>
    <property type="evidence" value="ECO:0007669"/>
    <property type="project" value="TreeGrafter"/>
</dbReference>
<feature type="compositionally biased region" description="Basic and acidic residues" evidence="9">
    <location>
        <begin position="154"/>
        <end position="168"/>
    </location>
</feature>
<dbReference type="PANTHER" id="PTHR15186">
    <property type="entry name" value="RE48077P"/>
    <property type="match status" value="1"/>
</dbReference>
<feature type="region of interest" description="Disordered" evidence="9">
    <location>
        <begin position="125"/>
        <end position="169"/>
    </location>
</feature>
<evidence type="ECO:0000313" key="12">
    <source>
        <dbReference type="Proteomes" id="UP000190648"/>
    </source>
</evidence>
<evidence type="ECO:0008006" key="13">
    <source>
        <dbReference type="Google" id="ProtNLM"/>
    </source>
</evidence>
<evidence type="ECO:0000256" key="5">
    <source>
        <dbReference type="ARBA" id="ARBA00022703"/>
    </source>
</evidence>
<dbReference type="AlphaFoldDB" id="A0A1V4K9W5"/>
<dbReference type="GO" id="GO:0042802">
    <property type="term" value="F:identical protein binding"/>
    <property type="evidence" value="ECO:0007669"/>
    <property type="project" value="UniProtKB-ARBA"/>
</dbReference>
<dbReference type="GO" id="GO:0005741">
    <property type="term" value="C:mitochondrial outer membrane"/>
    <property type="evidence" value="ECO:0007669"/>
    <property type="project" value="TreeGrafter"/>
</dbReference>
<accession>A0A1V4K9W5</accession>
<dbReference type="Pfam" id="PF06553">
    <property type="entry name" value="BNIP3"/>
    <property type="match status" value="1"/>
</dbReference>
<dbReference type="Gene3D" id="6.10.250.1020">
    <property type="match status" value="1"/>
</dbReference>
<dbReference type="GO" id="GO:0043065">
    <property type="term" value="P:positive regulation of apoptotic process"/>
    <property type="evidence" value="ECO:0007669"/>
    <property type="project" value="InterPro"/>
</dbReference>
<evidence type="ECO:0000256" key="9">
    <source>
        <dbReference type="SAM" id="MobiDB-lite"/>
    </source>
</evidence>
<evidence type="ECO:0000256" key="1">
    <source>
        <dbReference type="ARBA" id="ARBA00004167"/>
    </source>
</evidence>
<dbReference type="PANTHER" id="PTHR15186:SF9">
    <property type="entry name" value="BCL-2_ADENOVIRUS E1B 19KD INTERACTION PROTEIN XR"/>
    <property type="match status" value="1"/>
</dbReference>
<organism evidence="11 12">
    <name type="scientific">Patagioenas fasciata monilis</name>
    <dbReference type="NCBI Taxonomy" id="372326"/>
    <lineage>
        <taxon>Eukaryota</taxon>
        <taxon>Metazoa</taxon>
        <taxon>Chordata</taxon>
        <taxon>Craniata</taxon>
        <taxon>Vertebrata</taxon>
        <taxon>Euteleostomi</taxon>
        <taxon>Archelosauria</taxon>
        <taxon>Archosauria</taxon>
        <taxon>Dinosauria</taxon>
        <taxon>Saurischia</taxon>
        <taxon>Theropoda</taxon>
        <taxon>Coelurosauria</taxon>
        <taxon>Aves</taxon>
        <taxon>Neognathae</taxon>
        <taxon>Neoaves</taxon>
        <taxon>Columbimorphae</taxon>
        <taxon>Columbiformes</taxon>
        <taxon>Columbidae</taxon>
        <taxon>Patagioenas</taxon>
    </lineage>
</organism>
<dbReference type="EMBL" id="LSYS01004055">
    <property type="protein sequence ID" value="OPJ81208.1"/>
    <property type="molecule type" value="Genomic_DNA"/>
</dbReference>
<keyword evidence="12" id="KW-1185">Reference proteome</keyword>
<gene>
    <name evidence="11" type="ORF">AV530_017849</name>
</gene>
<evidence type="ECO:0000256" key="4">
    <source>
        <dbReference type="ARBA" id="ARBA00022692"/>
    </source>
</evidence>
<protein>
    <recommendedName>
        <fullName evidence="13">BCL2/adenovirus E1B protein-interacting protein 3-like</fullName>
    </recommendedName>
</protein>
<evidence type="ECO:0000256" key="2">
    <source>
        <dbReference type="ARBA" id="ARBA00004325"/>
    </source>
</evidence>
<dbReference type="InterPro" id="IPR010548">
    <property type="entry name" value="BNIP3"/>
</dbReference>
<name>A0A1V4K9W5_PATFA</name>
<reference evidence="11 12" key="1">
    <citation type="submission" date="2016-02" db="EMBL/GenBank/DDBJ databases">
        <title>Band-tailed pigeon sequencing and assembly.</title>
        <authorList>
            <person name="Soares A.E."/>
            <person name="Novak B.J."/>
            <person name="Rice E.S."/>
            <person name="O'Connell B."/>
            <person name="Chang D."/>
            <person name="Weber S."/>
            <person name="Shapiro B."/>
        </authorList>
    </citation>
    <scope>NUCLEOTIDE SEQUENCE [LARGE SCALE GENOMIC DNA]</scope>
    <source>
        <strain evidence="11">BTP2013</strain>
        <tissue evidence="11">Blood</tissue>
    </source>
</reference>
<sequence>MVSREPRPSPVPAGEGGQEKAMTVRSVLLNRDSPDIESRLRRRRNRTQQVRFKDLVEGGEGPAAAPSPNTPRSWVELRCGPAYPEPERFSSCHADVEQMLLEAQLEPDSGDGALLALGSLAWEDAGAGRESEQPGQSELPPPCSQPHPGWPHVRQQDVPEEAERREQHLPASLTRTCARRPHLSPKEFAFVCSPQPVLWSLQGGTVGRKKRLFSSELLLLFIPSLLLSHLLTLGLGIYIGKRLAASSANPL</sequence>
<comment type="subcellular location">
    <subcellularLocation>
        <location evidence="1">Membrane</location>
        <topology evidence="1">Single-pass membrane protein</topology>
    </subcellularLocation>
    <subcellularLocation>
        <location evidence="2">Mitochondrion membrane</location>
    </subcellularLocation>
</comment>
<comment type="similarity">
    <text evidence="3">Belongs to the NIP3 family.</text>
</comment>
<evidence type="ECO:0000313" key="11">
    <source>
        <dbReference type="EMBL" id="OPJ81208.1"/>
    </source>
</evidence>
<comment type="caution">
    <text evidence="11">The sequence shown here is derived from an EMBL/GenBank/DDBJ whole genome shotgun (WGS) entry which is preliminary data.</text>
</comment>
<dbReference type="GO" id="GO:0005635">
    <property type="term" value="C:nuclear envelope"/>
    <property type="evidence" value="ECO:0007669"/>
    <property type="project" value="TreeGrafter"/>
</dbReference>
<evidence type="ECO:0000256" key="3">
    <source>
        <dbReference type="ARBA" id="ARBA00007710"/>
    </source>
</evidence>
<dbReference type="GO" id="GO:0051607">
    <property type="term" value="P:defense response to virus"/>
    <property type="evidence" value="ECO:0007669"/>
    <property type="project" value="TreeGrafter"/>
</dbReference>
<keyword evidence="6 10" id="KW-1133">Transmembrane helix</keyword>
<keyword evidence="8 10" id="KW-0472">Membrane</keyword>
<proteinExistence type="inferred from homology"/>
<dbReference type="OrthoDB" id="9396446at2759"/>
<evidence type="ECO:0000256" key="10">
    <source>
        <dbReference type="SAM" id="Phobius"/>
    </source>
</evidence>
<evidence type="ECO:0000256" key="6">
    <source>
        <dbReference type="ARBA" id="ARBA00022989"/>
    </source>
</evidence>
<feature type="compositionally biased region" description="Pro residues" evidence="9">
    <location>
        <begin position="139"/>
        <end position="149"/>
    </location>
</feature>
<evidence type="ECO:0000256" key="8">
    <source>
        <dbReference type="ARBA" id="ARBA00023136"/>
    </source>
</evidence>
<dbReference type="GO" id="GO:0005783">
    <property type="term" value="C:endoplasmic reticulum"/>
    <property type="evidence" value="ECO:0007669"/>
    <property type="project" value="TreeGrafter"/>
</dbReference>
<feature type="transmembrane region" description="Helical" evidence="10">
    <location>
        <begin position="217"/>
        <end position="239"/>
    </location>
</feature>
<dbReference type="Proteomes" id="UP000190648">
    <property type="component" value="Unassembled WGS sequence"/>
</dbReference>
<evidence type="ECO:0000256" key="7">
    <source>
        <dbReference type="ARBA" id="ARBA00023128"/>
    </source>
</evidence>
<keyword evidence="4 10" id="KW-0812">Transmembrane</keyword>
<feature type="region of interest" description="Disordered" evidence="9">
    <location>
        <begin position="1"/>
        <end position="73"/>
    </location>
</feature>
<keyword evidence="5" id="KW-0053">Apoptosis</keyword>